<evidence type="ECO:0000313" key="2">
    <source>
        <dbReference type="Proteomes" id="UP000807115"/>
    </source>
</evidence>
<reference evidence="1" key="1">
    <citation type="journal article" date="2019" name="BMC Genomics">
        <title>A new reference genome for Sorghum bicolor reveals high levels of sequence similarity between sweet and grain genotypes: implications for the genetics of sugar metabolism.</title>
        <authorList>
            <person name="Cooper E.A."/>
            <person name="Brenton Z.W."/>
            <person name="Flinn B.S."/>
            <person name="Jenkins J."/>
            <person name="Shu S."/>
            <person name="Flowers D."/>
            <person name="Luo F."/>
            <person name="Wang Y."/>
            <person name="Xia P."/>
            <person name="Barry K."/>
            <person name="Daum C."/>
            <person name="Lipzen A."/>
            <person name="Yoshinaga Y."/>
            <person name="Schmutz J."/>
            <person name="Saski C."/>
            <person name="Vermerris W."/>
            <person name="Kresovich S."/>
        </authorList>
    </citation>
    <scope>NUCLEOTIDE SEQUENCE</scope>
</reference>
<organism evidence="1 2">
    <name type="scientific">Sorghum bicolor</name>
    <name type="common">Sorghum</name>
    <name type="synonym">Sorghum vulgare</name>
    <dbReference type="NCBI Taxonomy" id="4558"/>
    <lineage>
        <taxon>Eukaryota</taxon>
        <taxon>Viridiplantae</taxon>
        <taxon>Streptophyta</taxon>
        <taxon>Embryophyta</taxon>
        <taxon>Tracheophyta</taxon>
        <taxon>Spermatophyta</taxon>
        <taxon>Magnoliopsida</taxon>
        <taxon>Liliopsida</taxon>
        <taxon>Poales</taxon>
        <taxon>Poaceae</taxon>
        <taxon>PACMAD clade</taxon>
        <taxon>Panicoideae</taxon>
        <taxon>Andropogonodae</taxon>
        <taxon>Andropogoneae</taxon>
        <taxon>Sorghinae</taxon>
        <taxon>Sorghum</taxon>
    </lineage>
</organism>
<dbReference type="Proteomes" id="UP000807115">
    <property type="component" value="Chromosome 10"/>
</dbReference>
<sequence length="115" mass="12494">MECSSAQDAKTSVCLCCVFSSQPFHLSLACSQDSSVLCPPPPHRLDLPQLHRNPDESRACSCFPVVLRGRRELPVVRSSPSTSPPRSSALPAAGSLVLDWIGAAWSRQWSSIYPD</sequence>
<comment type="caution">
    <text evidence="1">The sequence shown here is derived from an EMBL/GenBank/DDBJ whole genome shotgun (WGS) entry which is preliminary data.</text>
</comment>
<dbReference type="AlphaFoldDB" id="A0A921U271"/>
<gene>
    <name evidence="1" type="ORF">BDA96_10G324300</name>
</gene>
<dbReference type="EMBL" id="CM027689">
    <property type="protein sequence ID" value="KAG0515982.1"/>
    <property type="molecule type" value="Genomic_DNA"/>
</dbReference>
<name>A0A921U271_SORBI</name>
<proteinExistence type="predicted"/>
<protein>
    <submittedName>
        <fullName evidence="1">Uncharacterized protein</fullName>
    </submittedName>
</protein>
<evidence type="ECO:0000313" key="1">
    <source>
        <dbReference type="EMBL" id="KAG0515982.1"/>
    </source>
</evidence>
<reference evidence="1" key="2">
    <citation type="submission" date="2020-10" db="EMBL/GenBank/DDBJ databases">
        <authorList>
            <person name="Cooper E.A."/>
            <person name="Brenton Z.W."/>
            <person name="Flinn B.S."/>
            <person name="Jenkins J."/>
            <person name="Shu S."/>
            <person name="Flowers D."/>
            <person name="Luo F."/>
            <person name="Wang Y."/>
            <person name="Xia P."/>
            <person name="Barry K."/>
            <person name="Daum C."/>
            <person name="Lipzen A."/>
            <person name="Yoshinaga Y."/>
            <person name="Schmutz J."/>
            <person name="Saski C."/>
            <person name="Vermerris W."/>
            <person name="Kresovich S."/>
        </authorList>
    </citation>
    <scope>NUCLEOTIDE SEQUENCE</scope>
</reference>
<accession>A0A921U271</accession>